<dbReference type="CDD" id="cd13579">
    <property type="entry name" value="PBP2_Bug_NagM"/>
    <property type="match status" value="1"/>
</dbReference>
<dbReference type="AlphaFoldDB" id="A0A6N8IN11"/>
<dbReference type="InterPro" id="IPR042100">
    <property type="entry name" value="Bug_dom1"/>
</dbReference>
<gene>
    <name evidence="3" type="ORF">GON04_02205</name>
</gene>
<dbReference type="PROSITE" id="PS51318">
    <property type="entry name" value="TAT"/>
    <property type="match status" value="1"/>
</dbReference>
<reference evidence="3 4" key="1">
    <citation type="submission" date="2019-12" db="EMBL/GenBank/DDBJ databases">
        <authorList>
            <person name="Huq M.A."/>
        </authorList>
    </citation>
    <scope>NUCLEOTIDE SEQUENCE [LARGE SCALE GENOMIC DNA]</scope>
    <source>
        <strain evidence="3 4">MAH-25</strain>
    </source>
</reference>
<keyword evidence="4" id="KW-1185">Reference proteome</keyword>
<dbReference type="PIRSF" id="PIRSF017082">
    <property type="entry name" value="YflP"/>
    <property type="match status" value="1"/>
</dbReference>
<evidence type="ECO:0000313" key="3">
    <source>
        <dbReference type="EMBL" id="MVQ28247.1"/>
    </source>
</evidence>
<dbReference type="PANTHER" id="PTHR42928:SF5">
    <property type="entry name" value="BLR1237 PROTEIN"/>
    <property type="match status" value="1"/>
</dbReference>
<dbReference type="Proteomes" id="UP000469385">
    <property type="component" value="Unassembled WGS sequence"/>
</dbReference>
<proteinExistence type="inferred from homology"/>
<dbReference type="InterPro" id="IPR005064">
    <property type="entry name" value="BUG"/>
</dbReference>
<dbReference type="Gene3D" id="3.40.190.150">
    <property type="entry name" value="Bordetella uptake gene, domain 1"/>
    <property type="match status" value="1"/>
</dbReference>
<evidence type="ECO:0000256" key="2">
    <source>
        <dbReference type="SAM" id="SignalP"/>
    </source>
</evidence>
<dbReference type="PANTHER" id="PTHR42928">
    <property type="entry name" value="TRICARBOXYLATE-BINDING PROTEIN"/>
    <property type="match status" value="1"/>
</dbReference>
<feature type="signal peptide" evidence="2">
    <location>
        <begin position="1"/>
        <end position="26"/>
    </location>
</feature>
<dbReference type="RefSeq" id="WP_157396380.1">
    <property type="nucleotide sequence ID" value="NZ_WSEL01000003.1"/>
</dbReference>
<dbReference type="SUPFAM" id="SSF53850">
    <property type="entry name" value="Periplasmic binding protein-like II"/>
    <property type="match status" value="1"/>
</dbReference>
<sequence length="325" mass="33271">MNPHRRSLARFGAAALLALAAGAAPAQDAPIHLLVGFAPGGMTDVVGRVLAQGLQAELGRTVLVENRPGAGGQIAAQALKAARPDGNTLFLTNNHTTAMIPLTTVNPGYEARDFAAVGLVATNPNFFIVNPAVVGPSVDSVKAFVQWAKANPARGNIGVPAPASAPEFSVTVMGQSLGADLKPVAYRGDAPLVQDLLGGQIAAGISGISSALPHVKAGKLKLVAVDGPKRLAGFPDIPTYGELGIQGLDDVIFIGVVAPAGMPADLIARYNAAINKVVASRAFLERTSEAGIVPLTGTPEEMARRTEASRLANIPLVKAAGFKPQ</sequence>
<name>A0A6N8IN11_9BURK</name>
<feature type="chain" id="PRO_5026930645" evidence="2">
    <location>
        <begin position="27"/>
        <end position="325"/>
    </location>
</feature>
<accession>A0A6N8IN11</accession>
<dbReference type="Gene3D" id="3.40.190.10">
    <property type="entry name" value="Periplasmic binding protein-like II"/>
    <property type="match status" value="1"/>
</dbReference>
<comment type="similarity">
    <text evidence="1">Belongs to the UPF0065 (bug) family.</text>
</comment>
<dbReference type="Pfam" id="PF03401">
    <property type="entry name" value="TctC"/>
    <property type="match status" value="1"/>
</dbReference>
<protein>
    <submittedName>
        <fullName evidence="3">ABC transporter substrate-binding protein</fullName>
    </submittedName>
</protein>
<organism evidence="3 4">
    <name type="scientific">Ramlibacter pinisoli</name>
    <dbReference type="NCBI Taxonomy" id="2682844"/>
    <lineage>
        <taxon>Bacteria</taxon>
        <taxon>Pseudomonadati</taxon>
        <taxon>Pseudomonadota</taxon>
        <taxon>Betaproteobacteria</taxon>
        <taxon>Burkholderiales</taxon>
        <taxon>Comamonadaceae</taxon>
        <taxon>Ramlibacter</taxon>
    </lineage>
</organism>
<dbReference type="EMBL" id="WSEL01000003">
    <property type="protein sequence ID" value="MVQ28247.1"/>
    <property type="molecule type" value="Genomic_DNA"/>
</dbReference>
<dbReference type="InterPro" id="IPR006311">
    <property type="entry name" value="TAT_signal"/>
</dbReference>
<evidence type="ECO:0000313" key="4">
    <source>
        <dbReference type="Proteomes" id="UP000469385"/>
    </source>
</evidence>
<keyword evidence="2" id="KW-0732">Signal</keyword>
<comment type="caution">
    <text evidence="3">The sequence shown here is derived from an EMBL/GenBank/DDBJ whole genome shotgun (WGS) entry which is preliminary data.</text>
</comment>
<evidence type="ECO:0000256" key="1">
    <source>
        <dbReference type="ARBA" id="ARBA00006987"/>
    </source>
</evidence>